<sequence>MSHFIHAPSPIHVPFSPPFDQDSNDREVVFCRTLLQALADGTKDAGEAAQDLDAWVMGESTRQLEELRSRPELVEMTTYGVANRASTPNASGDVELFFRGFPSLCAIFPPHHVGQTRLIAFLEALMAMPAHQAPDSFSNAPDLSDVDSITLWPRGAIEPDTFRVRAAAIDHVGSGLEASDSEAGERWRNYQSTLARITMTGFSDCSFLCGLRDILPKGKKYTLPNPKVQAGTRPADMGGRIHAAVQWLVEADEARWVYQKCSKKEKTDKGNPRDTWSRENWMVWKAQLEFYQSNENVELTAREAAEKALNQMTIAEESGWTPTTNP</sequence>
<evidence type="ECO:0000313" key="2">
    <source>
        <dbReference type="Proteomes" id="UP000481861"/>
    </source>
</evidence>
<dbReference type="EMBL" id="JAADJZ010000026">
    <property type="protein sequence ID" value="KAF2866647.1"/>
    <property type="molecule type" value="Genomic_DNA"/>
</dbReference>
<accession>A0A7C8I7X7</accession>
<dbReference type="Proteomes" id="UP000481861">
    <property type="component" value="Unassembled WGS sequence"/>
</dbReference>
<dbReference type="InterPro" id="IPR022085">
    <property type="entry name" value="OpdG"/>
</dbReference>
<proteinExistence type="predicted"/>
<keyword evidence="2" id="KW-1185">Reference proteome</keyword>
<dbReference type="AlphaFoldDB" id="A0A7C8I7X7"/>
<gene>
    <name evidence="1" type="ORF">BDV95DRAFT_611333</name>
</gene>
<evidence type="ECO:0000313" key="1">
    <source>
        <dbReference type="EMBL" id="KAF2866647.1"/>
    </source>
</evidence>
<protein>
    <submittedName>
        <fullName evidence="1">Uncharacterized protein</fullName>
    </submittedName>
</protein>
<comment type="caution">
    <text evidence="1">The sequence shown here is derived from an EMBL/GenBank/DDBJ whole genome shotgun (WGS) entry which is preliminary data.</text>
</comment>
<dbReference type="OrthoDB" id="3350591at2759"/>
<reference evidence="1 2" key="1">
    <citation type="submission" date="2020-01" db="EMBL/GenBank/DDBJ databases">
        <authorList>
            <consortium name="DOE Joint Genome Institute"/>
            <person name="Haridas S."/>
            <person name="Albert R."/>
            <person name="Binder M."/>
            <person name="Bloem J."/>
            <person name="Labutti K."/>
            <person name="Salamov A."/>
            <person name="Andreopoulos B."/>
            <person name="Baker S.E."/>
            <person name="Barry K."/>
            <person name="Bills G."/>
            <person name="Bluhm B.H."/>
            <person name="Cannon C."/>
            <person name="Castanera R."/>
            <person name="Culley D.E."/>
            <person name="Daum C."/>
            <person name="Ezra D."/>
            <person name="Gonzalez J.B."/>
            <person name="Henrissat B."/>
            <person name="Kuo A."/>
            <person name="Liang C."/>
            <person name="Lipzen A."/>
            <person name="Lutzoni F."/>
            <person name="Magnuson J."/>
            <person name="Mondo S."/>
            <person name="Nolan M."/>
            <person name="Ohm R."/>
            <person name="Pangilinan J."/>
            <person name="Park H.-J.H."/>
            <person name="Ramirez L."/>
            <person name="Alfaro M."/>
            <person name="Sun H."/>
            <person name="Tritt A."/>
            <person name="Yoshinaga Y."/>
            <person name="Zwiers L.-H.L."/>
            <person name="Turgeon B.G."/>
            <person name="Goodwin S.B."/>
            <person name="Spatafora J.W."/>
            <person name="Crous P.W."/>
            <person name="Grigoriev I.V."/>
        </authorList>
    </citation>
    <scope>NUCLEOTIDE SEQUENCE [LARGE SCALE GENOMIC DNA]</scope>
    <source>
        <strain evidence="1 2">CBS 611.86</strain>
    </source>
</reference>
<dbReference type="Pfam" id="PF12311">
    <property type="entry name" value="DUF3632"/>
    <property type="match status" value="1"/>
</dbReference>
<name>A0A7C8I7X7_9PLEO</name>
<organism evidence="1 2">
    <name type="scientific">Massariosphaeria phaeospora</name>
    <dbReference type="NCBI Taxonomy" id="100035"/>
    <lineage>
        <taxon>Eukaryota</taxon>
        <taxon>Fungi</taxon>
        <taxon>Dikarya</taxon>
        <taxon>Ascomycota</taxon>
        <taxon>Pezizomycotina</taxon>
        <taxon>Dothideomycetes</taxon>
        <taxon>Pleosporomycetidae</taxon>
        <taxon>Pleosporales</taxon>
        <taxon>Pleosporales incertae sedis</taxon>
        <taxon>Massariosphaeria</taxon>
    </lineage>
</organism>